<evidence type="ECO:0000256" key="2">
    <source>
        <dbReference type="ARBA" id="ARBA00011177"/>
    </source>
</evidence>
<dbReference type="InterPro" id="IPR039361">
    <property type="entry name" value="Cyclin"/>
</dbReference>
<gene>
    <name evidence="10" type="ORF">AYBTSS11_LOCUS24792</name>
</gene>
<dbReference type="EMBL" id="OY731405">
    <property type="protein sequence ID" value="CAJ1972740.1"/>
    <property type="molecule type" value="Genomic_DNA"/>
</dbReference>
<dbReference type="Gene3D" id="1.10.472.10">
    <property type="entry name" value="Cyclin-like"/>
    <property type="match status" value="2"/>
</dbReference>
<accession>A0AA86T6J5</accession>
<evidence type="ECO:0000256" key="4">
    <source>
        <dbReference type="ARBA" id="ARBA00023127"/>
    </source>
</evidence>
<evidence type="ECO:0000256" key="5">
    <source>
        <dbReference type="ARBA" id="ARBA00023306"/>
    </source>
</evidence>
<reference evidence="10" key="1">
    <citation type="submission" date="2023-10" db="EMBL/GenBank/DDBJ databases">
        <authorList>
            <person name="Domelevo Entfellner J.-B."/>
        </authorList>
    </citation>
    <scope>NUCLEOTIDE SEQUENCE</scope>
</reference>
<dbReference type="SMART" id="SM00385">
    <property type="entry name" value="CYCLIN"/>
    <property type="match status" value="2"/>
</dbReference>
<comment type="similarity">
    <text evidence="1">Belongs to the cyclin family. Cyclin AB subfamily.</text>
</comment>
<dbReference type="AlphaFoldDB" id="A0AA86T6J5"/>
<sequence>MTNARPPRAAKRKAAAAISELLRPASKKRVALGDLTNAAATSEKPVSRIFNREGRKLEKANAAQPSGPYDSDIYEYLRALEVAPSTQPLVDYVETVQTVVDADARGNVVNWLVKVAEECKFLPDTLHSCIAYIDRFLSFNACSRQRLPLLGMAAMLVAVKYEEGRKPVVQKVYYIAGNTYSKEEVVNMEADILKSLKYELGSPTALTFLTRFCKVGQEGVGAYSKFECLSNYLGELSLLEYSCIKFLPSLVAASAVFLARFMLSTKKNPWNSTLHQLTRYTPSDLKECVLIIHDLYLSRRAKSLAGIREKYKQEKFKCVATTPSPRKIPTSVFL</sequence>
<evidence type="ECO:0000256" key="7">
    <source>
        <dbReference type="RuleBase" id="RU000383"/>
    </source>
</evidence>
<dbReference type="Gramene" id="rna-AYBTSS11_LOCUS24792">
    <property type="protein sequence ID" value="CAJ1972740.1"/>
    <property type="gene ID" value="gene-AYBTSS11_LOCUS24792"/>
</dbReference>
<dbReference type="InterPro" id="IPR046965">
    <property type="entry name" value="Cyclin_A/B-like"/>
</dbReference>
<evidence type="ECO:0000313" key="10">
    <source>
        <dbReference type="EMBL" id="CAJ1972740.1"/>
    </source>
</evidence>
<dbReference type="GO" id="GO:0044772">
    <property type="term" value="P:mitotic cell cycle phase transition"/>
    <property type="evidence" value="ECO:0007669"/>
    <property type="project" value="InterPro"/>
</dbReference>
<dbReference type="InterPro" id="IPR006671">
    <property type="entry name" value="Cyclin_N"/>
</dbReference>
<proteinExistence type="inferred from homology"/>
<evidence type="ECO:0000313" key="11">
    <source>
        <dbReference type="Proteomes" id="UP001189624"/>
    </source>
</evidence>
<dbReference type="GO" id="GO:0051301">
    <property type="term" value="P:cell division"/>
    <property type="evidence" value="ECO:0007669"/>
    <property type="project" value="UniProtKB-KW"/>
</dbReference>
<dbReference type="SUPFAM" id="SSF47954">
    <property type="entry name" value="Cyclin-like"/>
    <property type="match status" value="2"/>
</dbReference>
<dbReference type="SMART" id="SM01332">
    <property type="entry name" value="Cyclin_C"/>
    <property type="match status" value="1"/>
</dbReference>
<dbReference type="FunFam" id="1.10.472.10:FF:000013">
    <property type="entry name" value="Cyclin A1"/>
    <property type="match status" value="1"/>
</dbReference>
<feature type="domain" description="Cyclin-like" evidence="8">
    <location>
        <begin position="207"/>
        <end position="294"/>
    </location>
</feature>
<name>A0AA86T6J5_9FABA</name>
<feature type="domain" description="Cyclin C-terminal" evidence="9">
    <location>
        <begin position="203"/>
        <end position="325"/>
    </location>
</feature>
<evidence type="ECO:0000259" key="8">
    <source>
        <dbReference type="SMART" id="SM00385"/>
    </source>
</evidence>
<dbReference type="Proteomes" id="UP001189624">
    <property type="component" value="Chromosome 8"/>
</dbReference>
<comment type="subunit">
    <text evidence="2">Interacts with the CDC2 protein kinase to form a serine/threonine kinase holoenzyme complex also known as maturation promoting factor (MPF). The cyclin subunit imparts substrate specificity to the complex.</text>
</comment>
<protein>
    <recommendedName>
        <fullName evidence="6">B-like cyclin</fullName>
    </recommendedName>
</protein>
<keyword evidence="4 7" id="KW-0195">Cyclin</keyword>
<dbReference type="InterPro" id="IPR036915">
    <property type="entry name" value="Cyclin-like_sf"/>
</dbReference>
<dbReference type="PROSITE" id="PS00292">
    <property type="entry name" value="CYCLINS"/>
    <property type="match status" value="1"/>
</dbReference>
<dbReference type="InterPro" id="IPR048258">
    <property type="entry name" value="Cyclins_cyclin-box"/>
</dbReference>
<keyword evidence="3" id="KW-0132">Cell division</keyword>
<dbReference type="Pfam" id="PF00134">
    <property type="entry name" value="Cyclin_N"/>
    <property type="match status" value="1"/>
</dbReference>
<dbReference type="InterPro" id="IPR004367">
    <property type="entry name" value="Cyclin_C-dom"/>
</dbReference>
<dbReference type="PIRSF" id="PIRSF001771">
    <property type="entry name" value="Cyclin_A_B_D_E"/>
    <property type="match status" value="1"/>
</dbReference>
<dbReference type="GO" id="GO:0016538">
    <property type="term" value="F:cyclin-dependent protein serine/threonine kinase regulator activity"/>
    <property type="evidence" value="ECO:0007669"/>
    <property type="project" value="InterPro"/>
</dbReference>
<keyword evidence="5" id="KW-0131">Cell cycle</keyword>
<feature type="domain" description="Cyclin-like" evidence="8">
    <location>
        <begin position="110"/>
        <end position="194"/>
    </location>
</feature>
<organism evidence="10 11">
    <name type="scientific">Sphenostylis stenocarpa</name>
    <dbReference type="NCBI Taxonomy" id="92480"/>
    <lineage>
        <taxon>Eukaryota</taxon>
        <taxon>Viridiplantae</taxon>
        <taxon>Streptophyta</taxon>
        <taxon>Embryophyta</taxon>
        <taxon>Tracheophyta</taxon>
        <taxon>Spermatophyta</taxon>
        <taxon>Magnoliopsida</taxon>
        <taxon>eudicotyledons</taxon>
        <taxon>Gunneridae</taxon>
        <taxon>Pentapetalae</taxon>
        <taxon>rosids</taxon>
        <taxon>fabids</taxon>
        <taxon>Fabales</taxon>
        <taxon>Fabaceae</taxon>
        <taxon>Papilionoideae</taxon>
        <taxon>50 kb inversion clade</taxon>
        <taxon>NPAAA clade</taxon>
        <taxon>indigoferoid/millettioid clade</taxon>
        <taxon>Phaseoleae</taxon>
        <taxon>Sphenostylis</taxon>
    </lineage>
</organism>
<dbReference type="InterPro" id="IPR013763">
    <property type="entry name" value="Cyclin-like_dom"/>
</dbReference>
<evidence type="ECO:0000256" key="3">
    <source>
        <dbReference type="ARBA" id="ARBA00022618"/>
    </source>
</evidence>
<keyword evidence="11" id="KW-1185">Reference proteome</keyword>
<dbReference type="Pfam" id="PF02984">
    <property type="entry name" value="Cyclin_C"/>
    <property type="match status" value="1"/>
</dbReference>
<dbReference type="PANTHER" id="PTHR10177">
    <property type="entry name" value="CYCLINS"/>
    <property type="match status" value="1"/>
</dbReference>
<evidence type="ECO:0000259" key="9">
    <source>
        <dbReference type="SMART" id="SM01332"/>
    </source>
</evidence>
<evidence type="ECO:0000256" key="1">
    <source>
        <dbReference type="ARBA" id="ARBA00006955"/>
    </source>
</evidence>
<evidence type="ECO:0000256" key="6">
    <source>
        <dbReference type="ARBA" id="ARBA00032263"/>
    </source>
</evidence>